<comment type="caution">
    <text evidence="4">The sequence shown here is derived from an EMBL/GenBank/DDBJ whole genome shotgun (WGS) entry which is preliminary data.</text>
</comment>
<keyword evidence="5" id="KW-1185">Reference proteome</keyword>
<sequence>MTAKDGSGKTGSASFKWTVNTTGGGSVFENGTPVAIPDAGAAVTSPIVVTRSGNGSSALKVDVNITHTYRGDLTVDLVAPDGKTWRLKDSDAWDSGADVNESYTVDASGVTASGTWKLQVQDVYSGDSGRIDKWRLTF</sequence>
<dbReference type="PROSITE" id="PS51829">
    <property type="entry name" value="P_HOMO_B"/>
    <property type="match status" value="1"/>
</dbReference>
<feature type="domain" description="P/Homo B" evidence="3">
    <location>
        <begin position="18"/>
        <end position="138"/>
    </location>
</feature>
<dbReference type="EMBL" id="BAAAXZ010000042">
    <property type="protein sequence ID" value="GAA2917314.1"/>
    <property type="molecule type" value="Genomic_DNA"/>
</dbReference>
<gene>
    <name evidence="4" type="ORF">GCM10020221_11830</name>
</gene>
<dbReference type="Gene3D" id="2.60.120.260">
    <property type="entry name" value="Galactose-binding domain-like"/>
    <property type="match status" value="1"/>
</dbReference>
<evidence type="ECO:0000313" key="4">
    <source>
        <dbReference type="EMBL" id="GAA2917314.1"/>
    </source>
</evidence>
<protein>
    <recommendedName>
        <fullName evidence="3">P/Homo B domain-containing protein</fullName>
    </recommendedName>
</protein>
<keyword evidence="1" id="KW-0645">Protease</keyword>
<evidence type="ECO:0000259" key="3">
    <source>
        <dbReference type="PROSITE" id="PS51829"/>
    </source>
</evidence>
<dbReference type="InterPro" id="IPR008979">
    <property type="entry name" value="Galactose-bd-like_sf"/>
</dbReference>
<evidence type="ECO:0000256" key="1">
    <source>
        <dbReference type="ARBA" id="ARBA00022670"/>
    </source>
</evidence>
<accession>A0ABP6J1L0</accession>
<proteinExistence type="predicted"/>
<name>A0ABP6J1L0_STRTU</name>
<dbReference type="SUPFAM" id="SSF49785">
    <property type="entry name" value="Galactose-binding domain-like"/>
    <property type="match status" value="1"/>
</dbReference>
<organism evidence="4 5">
    <name type="scientific">Streptomyces thioluteus</name>
    <dbReference type="NCBI Taxonomy" id="66431"/>
    <lineage>
        <taxon>Bacteria</taxon>
        <taxon>Bacillati</taxon>
        <taxon>Actinomycetota</taxon>
        <taxon>Actinomycetes</taxon>
        <taxon>Kitasatosporales</taxon>
        <taxon>Streptomycetaceae</taxon>
        <taxon>Streptomyces</taxon>
    </lineage>
</organism>
<dbReference type="InterPro" id="IPR002884">
    <property type="entry name" value="P_dom"/>
</dbReference>
<dbReference type="Proteomes" id="UP001501102">
    <property type="component" value="Unassembled WGS sequence"/>
</dbReference>
<dbReference type="Pfam" id="PF01483">
    <property type="entry name" value="P_proprotein"/>
    <property type="match status" value="1"/>
</dbReference>
<evidence type="ECO:0000256" key="2">
    <source>
        <dbReference type="ARBA" id="ARBA00022801"/>
    </source>
</evidence>
<keyword evidence="2" id="KW-0378">Hydrolase</keyword>
<reference evidence="5" key="1">
    <citation type="journal article" date="2019" name="Int. J. Syst. Evol. Microbiol.">
        <title>The Global Catalogue of Microorganisms (GCM) 10K type strain sequencing project: providing services to taxonomists for standard genome sequencing and annotation.</title>
        <authorList>
            <consortium name="The Broad Institute Genomics Platform"/>
            <consortium name="The Broad Institute Genome Sequencing Center for Infectious Disease"/>
            <person name="Wu L."/>
            <person name="Ma J."/>
        </authorList>
    </citation>
    <scope>NUCLEOTIDE SEQUENCE [LARGE SCALE GENOMIC DNA]</scope>
    <source>
        <strain evidence="5">JCM 4087</strain>
    </source>
</reference>
<evidence type="ECO:0000313" key="5">
    <source>
        <dbReference type="Proteomes" id="UP001501102"/>
    </source>
</evidence>